<organism evidence="1 2">
    <name type="scientific">Prorocentrum cordatum</name>
    <dbReference type="NCBI Taxonomy" id="2364126"/>
    <lineage>
        <taxon>Eukaryota</taxon>
        <taxon>Sar</taxon>
        <taxon>Alveolata</taxon>
        <taxon>Dinophyceae</taxon>
        <taxon>Prorocentrales</taxon>
        <taxon>Prorocentraceae</taxon>
        <taxon>Prorocentrum</taxon>
    </lineage>
</organism>
<evidence type="ECO:0000313" key="2">
    <source>
        <dbReference type="Proteomes" id="UP001189429"/>
    </source>
</evidence>
<keyword evidence="2" id="KW-1185">Reference proteome</keyword>
<evidence type="ECO:0000313" key="1">
    <source>
        <dbReference type="EMBL" id="CAK0852637.1"/>
    </source>
</evidence>
<accession>A0ABN9U2A6</accession>
<sequence>ATMAAESALMANMFGWLARHGLSGECESHAPGAQRRILVAAGWPSIGDRAGALQSIAAVAQ</sequence>
<dbReference type="Proteomes" id="UP001189429">
    <property type="component" value="Unassembled WGS sequence"/>
</dbReference>
<reference evidence="1" key="1">
    <citation type="submission" date="2023-10" db="EMBL/GenBank/DDBJ databases">
        <authorList>
            <person name="Chen Y."/>
            <person name="Shah S."/>
            <person name="Dougan E. K."/>
            <person name="Thang M."/>
            <person name="Chan C."/>
        </authorList>
    </citation>
    <scope>NUCLEOTIDE SEQUENCE [LARGE SCALE GENOMIC DNA]</scope>
</reference>
<protein>
    <submittedName>
        <fullName evidence="1">Uncharacterized protein</fullName>
    </submittedName>
</protein>
<comment type="caution">
    <text evidence="1">The sequence shown here is derived from an EMBL/GenBank/DDBJ whole genome shotgun (WGS) entry which is preliminary data.</text>
</comment>
<proteinExistence type="predicted"/>
<name>A0ABN9U2A6_9DINO</name>
<gene>
    <name evidence="1" type="ORF">PCOR1329_LOCUS44364</name>
</gene>
<feature type="non-terminal residue" evidence="1">
    <location>
        <position position="61"/>
    </location>
</feature>
<feature type="non-terminal residue" evidence="1">
    <location>
        <position position="1"/>
    </location>
</feature>
<dbReference type="EMBL" id="CAUYUJ010015328">
    <property type="protein sequence ID" value="CAK0852637.1"/>
    <property type="molecule type" value="Genomic_DNA"/>
</dbReference>